<proteinExistence type="predicted"/>
<protein>
    <submittedName>
        <fullName evidence="1">Uncharacterized protein</fullName>
    </submittedName>
</protein>
<gene>
    <name evidence="1" type="ORF">CAMP_LOCUS4146</name>
</gene>
<dbReference type="Proteomes" id="UP001152747">
    <property type="component" value="Unassembled WGS sequence"/>
</dbReference>
<dbReference type="OrthoDB" id="5779939at2759"/>
<dbReference type="AlphaFoldDB" id="A0A9P1IA85"/>
<evidence type="ECO:0000313" key="2">
    <source>
        <dbReference type="Proteomes" id="UP001152747"/>
    </source>
</evidence>
<name>A0A9P1IA85_9PELO</name>
<evidence type="ECO:0000313" key="1">
    <source>
        <dbReference type="EMBL" id="CAI5441509.1"/>
    </source>
</evidence>
<accession>A0A9P1IA85</accession>
<reference evidence="1" key="1">
    <citation type="submission" date="2022-11" db="EMBL/GenBank/DDBJ databases">
        <authorList>
            <person name="Kikuchi T."/>
        </authorList>
    </citation>
    <scope>NUCLEOTIDE SEQUENCE</scope>
    <source>
        <strain evidence="1">PS1010</strain>
    </source>
</reference>
<keyword evidence="2" id="KW-1185">Reference proteome</keyword>
<organism evidence="1 2">
    <name type="scientific">Caenorhabditis angaria</name>
    <dbReference type="NCBI Taxonomy" id="860376"/>
    <lineage>
        <taxon>Eukaryota</taxon>
        <taxon>Metazoa</taxon>
        <taxon>Ecdysozoa</taxon>
        <taxon>Nematoda</taxon>
        <taxon>Chromadorea</taxon>
        <taxon>Rhabditida</taxon>
        <taxon>Rhabditina</taxon>
        <taxon>Rhabditomorpha</taxon>
        <taxon>Rhabditoidea</taxon>
        <taxon>Rhabditidae</taxon>
        <taxon>Peloderinae</taxon>
        <taxon>Caenorhabditis</taxon>
    </lineage>
</organism>
<sequence length="253" mass="29911">MKEIIGSFPYYPKQFEDFEISCGKIELWLSTDELLLQNAMYVHLCQNPPVSPDFDTFMCYLSMAAGCKVEQLLPRGEIVSRPTRFYCVSSNPRTQTEYHTKIRRLLLIQKPSNLSKDERNNLMFAIFRILADFEEPKKQNEIIYYLQCLLDETEDFDNFAQMFSQVSDDIAKLHKIALIFLPDIKLVLRLILETLIAVTQRSEFSTEIPNFEMKTRPYCGIVIKMIDKLLETEKWSWKENLENFLEDIRNQFR</sequence>
<dbReference type="EMBL" id="CANHGI010000002">
    <property type="protein sequence ID" value="CAI5441509.1"/>
    <property type="molecule type" value="Genomic_DNA"/>
</dbReference>
<comment type="caution">
    <text evidence="1">The sequence shown here is derived from an EMBL/GenBank/DDBJ whole genome shotgun (WGS) entry which is preliminary data.</text>
</comment>